<keyword evidence="9" id="KW-1185">Reference proteome</keyword>
<feature type="domain" description="DUF7884" evidence="7">
    <location>
        <begin position="7"/>
        <end position="91"/>
    </location>
</feature>
<organism evidence="8 9">
    <name type="scientific">Acetobacterium bakii</name>
    <dbReference type="NCBI Taxonomy" id="52689"/>
    <lineage>
        <taxon>Bacteria</taxon>
        <taxon>Bacillati</taxon>
        <taxon>Bacillota</taxon>
        <taxon>Clostridia</taxon>
        <taxon>Eubacteriales</taxon>
        <taxon>Eubacteriaceae</taxon>
        <taxon>Acetobacterium</taxon>
    </lineage>
</organism>
<name>A0A0L6TVX9_9FIRM</name>
<proteinExistence type="inferred from homology"/>
<keyword evidence="2 8" id="KW-0489">Methyltransferase</keyword>
<dbReference type="PANTHER" id="PTHR43667">
    <property type="entry name" value="CYCLOPROPANE-FATTY-ACYL-PHOSPHOLIPID SYNTHASE"/>
    <property type="match status" value="1"/>
</dbReference>
<dbReference type="Pfam" id="PF25371">
    <property type="entry name" value="DUF7884"/>
    <property type="match status" value="1"/>
</dbReference>
<keyword evidence="4" id="KW-0949">S-adenosyl-L-methionine</keyword>
<dbReference type="InterPro" id="IPR057206">
    <property type="entry name" value="DUF7884"/>
</dbReference>
<dbReference type="PANTHER" id="PTHR43667:SF1">
    <property type="entry name" value="CYCLOPROPANE-FATTY-ACYL-PHOSPHOLIPID SYNTHASE"/>
    <property type="match status" value="1"/>
</dbReference>
<evidence type="ECO:0000313" key="8">
    <source>
        <dbReference type="EMBL" id="KNZ40403.1"/>
    </source>
</evidence>
<dbReference type="Proteomes" id="UP000036873">
    <property type="component" value="Unassembled WGS sequence"/>
</dbReference>
<dbReference type="CDD" id="cd02440">
    <property type="entry name" value="AdoMet_MTases"/>
    <property type="match status" value="1"/>
</dbReference>
<dbReference type="PIRSF" id="PIRSF003085">
    <property type="entry name" value="CMAS"/>
    <property type="match status" value="1"/>
</dbReference>
<dbReference type="PATRIC" id="fig|52689.4.peg.3231"/>
<gene>
    <name evidence="8" type="ORF">AKG39_17725</name>
</gene>
<evidence type="ECO:0000313" key="9">
    <source>
        <dbReference type="Proteomes" id="UP000036873"/>
    </source>
</evidence>
<reference evidence="9" key="1">
    <citation type="submission" date="2015-07" db="EMBL/GenBank/DDBJ databases">
        <title>Draft genome sequence of Acetobacterium bakii DSM 8293, a potential psychrophilic chemical producer through syngas fermentation.</title>
        <authorList>
            <person name="Song Y."/>
            <person name="Hwang S."/>
            <person name="Cho B.-K."/>
        </authorList>
    </citation>
    <scope>NUCLEOTIDE SEQUENCE [LARGE SCALE GENOMIC DNA]</scope>
    <source>
        <strain evidence="9">DSM 8239</strain>
    </source>
</reference>
<protein>
    <submittedName>
        <fullName evidence="8">SAM-dependent methyltransferase</fullName>
    </submittedName>
</protein>
<dbReference type="AlphaFoldDB" id="A0A0L6TVX9"/>
<dbReference type="STRING" id="52689.AKG39_17725"/>
<dbReference type="GO" id="GO:0032259">
    <property type="term" value="P:methylation"/>
    <property type="evidence" value="ECO:0007669"/>
    <property type="project" value="UniProtKB-KW"/>
</dbReference>
<evidence type="ECO:0000259" key="7">
    <source>
        <dbReference type="Pfam" id="PF25371"/>
    </source>
</evidence>
<evidence type="ECO:0000256" key="2">
    <source>
        <dbReference type="ARBA" id="ARBA00022603"/>
    </source>
</evidence>
<comment type="similarity">
    <text evidence="1">Belongs to the CFA/CMAS family.</text>
</comment>
<evidence type="ECO:0000256" key="3">
    <source>
        <dbReference type="ARBA" id="ARBA00022679"/>
    </source>
</evidence>
<dbReference type="SUPFAM" id="SSF53335">
    <property type="entry name" value="S-adenosyl-L-methionine-dependent methyltransferases"/>
    <property type="match status" value="1"/>
</dbReference>
<dbReference type="OrthoDB" id="9782855at2"/>
<dbReference type="EMBL" id="LGYO01000062">
    <property type="protein sequence ID" value="KNZ40403.1"/>
    <property type="molecule type" value="Genomic_DNA"/>
</dbReference>
<dbReference type="Gene3D" id="3.40.50.150">
    <property type="entry name" value="Vaccinia Virus protein VP39"/>
    <property type="match status" value="1"/>
</dbReference>
<dbReference type="InterPro" id="IPR029063">
    <property type="entry name" value="SAM-dependent_MTases_sf"/>
</dbReference>
<dbReference type="GO" id="GO:0008610">
    <property type="term" value="P:lipid biosynthetic process"/>
    <property type="evidence" value="ECO:0007669"/>
    <property type="project" value="InterPro"/>
</dbReference>
<evidence type="ECO:0000256" key="4">
    <source>
        <dbReference type="ARBA" id="ARBA00022691"/>
    </source>
</evidence>
<keyword evidence="5" id="KW-0443">Lipid metabolism</keyword>
<sequence length="390" mass="44813">MNINKTVYKTILKKAFVVPFQIKFWDGEVVKYGEGQSEFTFIFNTPLAVSEIQKNPSMALGEAYMKNDIDLDGDLQKVIEYLYNNRKSLLHGPAKGKFLKNNNIIKSKDNVHHHYDIGNDFYELWLDDSMTYSCGYFQSPDDNLNNAQKSKNAYILKKLNLKKGQTLLDIGCGWGELILTAAKDYEVKCTGITLSKEQFLKVSERIRAEKLDDLVEIELLDYRELKNKSFDRVVSVGMVEHVGKDCLSEYFCTVNRLLNEEGVSLLHCITGFSGTAIDSWIDKYIFPGGYLPTVKELISYMANEKFHLIDAESLRAHYVKTLEHWANNFEKALPKIISTRDETFARMWRLYLNGCAASFNCGNIDVHQLLFTKGINNELPLTRDYLYQTN</sequence>
<dbReference type="InterPro" id="IPR050723">
    <property type="entry name" value="CFA/CMAS"/>
</dbReference>
<feature type="active site" evidence="6">
    <location>
        <position position="355"/>
    </location>
</feature>
<keyword evidence="3 8" id="KW-0808">Transferase</keyword>
<dbReference type="GO" id="GO:0008168">
    <property type="term" value="F:methyltransferase activity"/>
    <property type="evidence" value="ECO:0007669"/>
    <property type="project" value="UniProtKB-KW"/>
</dbReference>
<evidence type="ECO:0000256" key="5">
    <source>
        <dbReference type="ARBA" id="ARBA00023098"/>
    </source>
</evidence>
<dbReference type="RefSeq" id="WP_050741735.1">
    <property type="nucleotide sequence ID" value="NZ_LGYO01000062.1"/>
</dbReference>
<comment type="caution">
    <text evidence="8">The sequence shown here is derived from an EMBL/GenBank/DDBJ whole genome shotgun (WGS) entry which is preliminary data.</text>
</comment>
<dbReference type="InterPro" id="IPR003333">
    <property type="entry name" value="CMAS"/>
</dbReference>
<evidence type="ECO:0000256" key="1">
    <source>
        <dbReference type="ARBA" id="ARBA00010815"/>
    </source>
</evidence>
<accession>A0A0L6TVX9</accession>
<evidence type="ECO:0000256" key="6">
    <source>
        <dbReference type="PIRSR" id="PIRSR003085-1"/>
    </source>
</evidence>
<dbReference type="Pfam" id="PF02353">
    <property type="entry name" value="CMAS"/>
    <property type="match status" value="1"/>
</dbReference>